<feature type="transmembrane region" description="Helical" evidence="6">
    <location>
        <begin position="125"/>
        <end position="146"/>
    </location>
</feature>
<gene>
    <name evidence="7" type="ORF">NLU13_6291</name>
</gene>
<feature type="compositionally biased region" description="Basic and acidic residues" evidence="5">
    <location>
        <begin position="313"/>
        <end position="324"/>
    </location>
</feature>
<keyword evidence="4 6" id="KW-0472">Membrane</keyword>
<keyword evidence="2 6" id="KW-0812">Transmembrane</keyword>
<dbReference type="PANTHER" id="PTHR31465">
    <property type="entry name" value="PROTEIN RTA1-RELATED"/>
    <property type="match status" value="1"/>
</dbReference>
<feature type="transmembrane region" description="Helical" evidence="6">
    <location>
        <begin position="244"/>
        <end position="264"/>
    </location>
</feature>
<keyword evidence="3 6" id="KW-1133">Transmembrane helix</keyword>
<comment type="caution">
    <text evidence="7">The sequence shown here is derived from an EMBL/GenBank/DDBJ whole genome shotgun (WGS) entry which is preliminary data.</text>
</comment>
<dbReference type="PANTHER" id="PTHR31465:SF9">
    <property type="entry name" value="SPHINGOID LONG-CHAIN BASE TRANSPORTER RSB1"/>
    <property type="match status" value="1"/>
</dbReference>
<evidence type="ECO:0000256" key="6">
    <source>
        <dbReference type="SAM" id="Phobius"/>
    </source>
</evidence>
<feature type="region of interest" description="Disordered" evidence="5">
    <location>
        <begin position="367"/>
        <end position="435"/>
    </location>
</feature>
<feature type="region of interest" description="Disordered" evidence="5">
    <location>
        <begin position="313"/>
        <end position="339"/>
    </location>
</feature>
<organism evidence="7 8">
    <name type="scientific">Sarocladium strictum</name>
    <name type="common">Black bundle disease fungus</name>
    <name type="synonym">Acremonium strictum</name>
    <dbReference type="NCBI Taxonomy" id="5046"/>
    <lineage>
        <taxon>Eukaryota</taxon>
        <taxon>Fungi</taxon>
        <taxon>Dikarya</taxon>
        <taxon>Ascomycota</taxon>
        <taxon>Pezizomycotina</taxon>
        <taxon>Sordariomycetes</taxon>
        <taxon>Hypocreomycetidae</taxon>
        <taxon>Hypocreales</taxon>
        <taxon>Sarocladiaceae</taxon>
        <taxon>Sarocladium</taxon>
    </lineage>
</organism>
<evidence type="ECO:0000256" key="1">
    <source>
        <dbReference type="ARBA" id="ARBA00004141"/>
    </source>
</evidence>
<evidence type="ECO:0000313" key="8">
    <source>
        <dbReference type="Proteomes" id="UP001175261"/>
    </source>
</evidence>
<accession>A0AA39GFL9</accession>
<feature type="transmembrane region" description="Helical" evidence="6">
    <location>
        <begin position="50"/>
        <end position="71"/>
    </location>
</feature>
<feature type="transmembrane region" description="Helical" evidence="6">
    <location>
        <begin position="209"/>
        <end position="229"/>
    </location>
</feature>
<protein>
    <submittedName>
        <fullName evidence="7">Uncharacterized protein</fullName>
    </submittedName>
</protein>
<dbReference type="AlphaFoldDB" id="A0AA39GFL9"/>
<sequence length="435" mass="47453">MAGECGSTCPVEGGWYSYNPSLAGNAVITAAFAFFVPATLFFGVRYQTPLLAATLTTGIALEVVGFVGRILLHGARDDRIFFLLNQLGTVVGPSVVASALFLTLPHVLTIYGIHLSPVKPLNVAFSFYVFVVITVVLQVVGVVFISGEFRNVTRQEGATVIAASFGVQIVALLWFIGLRIWSILGMTHARPGPDATHRRVYDSQRFKRFLVALDTSAGLLLAFSIYRLLEMTSGLDGSIFQEQVLFMIMNGVLPLACVILLTMFHPGRAFGDLAWSATSLRKANRNSAYPPASVRTSVRTTLAYDAHIRYDPNIRSRSAPHDGDTQALNPYDSLPLPQYAQTPHDIQKQLGNPGLPSHPRAVKDLAERRTSAVSSKANTVAAELSPRSDRSGSTTQMGDRSPWGSVEAKWARRKSDQDRHSKSAKSQMVDSEAIW</sequence>
<evidence type="ECO:0000313" key="7">
    <source>
        <dbReference type="EMBL" id="KAK0386455.1"/>
    </source>
</evidence>
<feature type="transmembrane region" description="Helical" evidence="6">
    <location>
        <begin position="158"/>
        <end position="181"/>
    </location>
</feature>
<dbReference type="Proteomes" id="UP001175261">
    <property type="component" value="Unassembled WGS sequence"/>
</dbReference>
<dbReference type="Pfam" id="PF04479">
    <property type="entry name" value="RTA1"/>
    <property type="match status" value="1"/>
</dbReference>
<evidence type="ECO:0000256" key="2">
    <source>
        <dbReference type="ARBA" id="ARBA00022692"/>
    </source>
</evidence>
<name>A0AA39GFL9_SARSR</name>
<feature type="transmembrane region" description="Helical" evidence="6">
    <location>
        <begin position="22"/>
        <end position="43"/>
    </location>
</feature>
<evidence type="ECO:0000256" key="5">
    <source>
        <dbReference type="SAM" id="MobiDB-lite"/>
    </source>
</evidence>
<evidence type="ECO:0000256" key="4">
    <source>
        <dbReference type="ARBA" id="ARBA00023136"/>
    </source>
</evidence>
<dbReference type="GO" id="GO:0005886">
    <property type="term" value="C:plasma membrane"/>
    <property type="evidence" value="ECO:0007669"/>
    <property type="project" value="TreeGrafter"/>
</dbReference>
<comment type="subcellular location">
    <subcellularLocation>
        <location evidence="1">Membrane</location>
        <topology evidence="1">Multi-pass membrane protein</topology>
    </subcellularLocation>
</comment>
<feature type="compositionally biased region" description="Basic and acidic residues" evidence="5">
    <location>
        <begin position="409"/>
        <end position="421"/>
    </location>
</feature>
<dbReference type="GO" id="GO:0000324">
    <property type="term" value="C:fungal-type vacuole"/>
    <property type="evidence" value="ECO:0007669"/>
    <property type="project" value="TreeGrafter"/>
</dbReference>
<reference evidence="7" key="1">
    <citation type="submission" date="2022-10" db="EMBL/GenBank/DDBJ databases">
        <title>Determination and structural analysis of whole genome sequence of Sarocladium strictum F4-1.</title>
        <authorList>
            <person name="Hu L."/>
            <person name="Jiang Y."/>
        </authorList>
    </citation>
    <scope>NUCLEOTIDE SEQUENCE</scope>
    <source>
        <strain evidence="7">F4-1</strain>
    </source>
</reference>
<keyword evidence="8" id="KW-1185">Reference proteome</keyword>
<feature type="transmembrane region" description="Helical" evidence="6">
    <location>
        <begin position="91"/>
        <end position="113"/>
    </location>
</feature>
<dbReference type="EMBL" id="JAPDFR010000005">
    <property type="protein sequence ID" value="KAK0386455.1"/>
    <property type="molecule type" value="Genomic_DNA"/>
</dbReference>
<dbReference type="InterPro" id="IPR007568">
    <property type="entry name" value="RTA1"/>
</dbReference>
<evidence type="ECO:0000256" key="3">
    <source>
        <dbReference type="ARBA" id="ARBA00022989"/>
    </source>
</evidence>
<proteinExistence type="predicted"/>